<proteinExistence type="inferred from homology"/>
<comment type="caution">
    <text evidence="11">The sequence shown here is derived from an EMBL/GenBank/DDBJ whole genome shotgun (WGS) entry which is preliminary data.</text>
</comment>
<dbReference type="Proteomes" id="UP001634007">
    <property type="component" value="Unassembled WGS sequence"/>
</dbReference>
<sequence>MGKAALRRPPQKKKSSLACCFGEALTMKVNASTWTETWPASPFYSLGYCRPSHIVGGAENLGQFLRGDRGENSPIEVGHVSRVLDYLPLVVPLEWPAQNNFTAYRRGFPVGFNAHYAGSREQRYFIYNHLWFTVEYHQDNETGATTIVGFEVKPFSVRHEYIGIWSEKATPITCNPHAKRVVTSSTNPQEVEERKEVIFTYDVDFQESDVKWIPIPRWEPSCPMADDLIHRFSIATSGGLSSPSSSRLLPVRWLLASTE</sequence>
<evidence type="ECO:0000256" key="8">
    <source>
        <dbReference type="ARBA" id="ARBA00023034"/>
    </source>
</evidence>
<keyword evidence="5" id="KW-0732">Signal</keyword>
<evidence type="ECO:0000313" key="11">
    <source>
        <dbReference type="EMBL" id="KAL3744165.1"/>
    </source>
</evidence>
<dbReference type="InterPro" id="IPR004240">
    <property type="entry name" value="EMP70"/>
</dbReference>
<reference evidence="11 12" key="1">
    <citation type="submission" date="2024-11" db="EMBL/GenBank/DDBJ databases">
        <title>Chromosome-level genome assembly of Eucalyptus globulus Labill. provides insights into its genome evolution.</title>
        <authorList>
            <person name="Li X."/>
        </authorList>
    </citation>
    <scope>NUCLEOTIDE SEQUENCE [LARGE SCALE GENOMIC DNA]</scope>
    <source>
        <strain evidence="11">CL2024</strain>
        <tissue evidence="11">Fresh tender leaves</tissue>
    </source>
</reference>
<evidence type="ECO:0000256" key="7">
    <source>
        <dbReference type="ARBA" id="ARBA00022989"/>
    </source>
</evidence>
<evidence type="ECO:0000256" key="2">
    <source>
        <dbReference type="ARBA" id="ARBA00004653"/>
    </source>
</evidence>
<evidence type="ECO:0000256" key="5">
    <source>
        <dbReference type="ARBA" id="ARBA00022729"/>
    </source>
</evidence>
<protein>
    <recommendedName>
        <fullName evidence="10">Transmembrane 9 superfamily member</fullName>
    </recommendedName>
</protein>
<keyword evidence="8" id="KW-0333">Golgi apparatus</keyword>
<evidence type="ECO:0000256" key="6">
    <source>
        <dbReference type="ARBA" id="ARBA00022753"/>
    </source>
</evidence>
<accession>A0ABD3L7I7</accession>
<keyword evidence="7" id="KW-1133">Transmembrane helix</keyword>
<keyword evidence="9" id="KW-0472">Membrane</keyword>
<dbReference type="GO" id="GO:0010008">
    <property type="term" value="C:endosome membrane"/>
    <property type="evidence" value="ECO:0007669"/>
    <property type="project" value="UniProtKB-SubCell"/>
</dbReference>
<dbReference type="PANTHER" id="PTHR10766">
    <property type="entry name" value="TRANSMEMBRANE 9 SUPERFAMILY PROTEIN"/>
    <property type="match status" value="1"/>
</dbReference>
<comment type="subcellular location">
    <subcellularLocation>
        <location evidence="1">Endosome membrane</location>
        <topology evidence="1">Multi-pass membrane protein</topology>
    </subcellularLocation>
    <subcellularLocation>
        <location evidence="2">Golgi apparatus membrane</location>
        <topology evidence="2">Multi-pass membrane protein</topology>
    </subcellularLocation>
</comment>
<evidence type="ECO:0000256" key="1">
    <source>
        <dbReference type="ARBA" id="ARBA00004337"/>
    </source>
</evidence>
<evidence type="ECO:0000256" key="9">
    <source>
        <dbReference type="ARBA" id="ARBA00023136"/>
    </source>
</evidence>
<comment type="similarity">
    <text evidence="3 10">Belongs to the nonaspanin (TM9SF) (TC 9.A.2) family.</text>
</comment>
<evidence type="ECO:0000256" key="4">
    <source>
        <dbReference type="ARBA" id="ARBA00022692"/>
    </source>
</evidence>
<evidence type="ECO:0000256" key="10">
    <source>
        <dbReference type="RuleBase" id="RU363079"/>
    </source>
</evidence>
<dbReference type="AlphaFoldDB" id="A0ABD3L7I7"/>
<keyword evidence="6" id="KW-0967">Endosome</keyword>
<keyword evidence="12" id="KW-1185">Reference proteome</keyword>
<evidence type="ECO:0000313" key="12">
    <source>
        <dbReference type="Proteomes" id="UP001634007"/>
    </source>
</evidence>
<evidence type="ECO:0000256" key="3">
    <source>
        <dbReference type="ARBA" id="ARBA00005227"/>
    </source>
</evidence>
<dbReference type="PANTHER" id="PTHR10766:SF154">
    <property type="entry name" value="TRANSMEMBRANE 9 SUPERFAMILY MEMBER 10"/>
    <property type="match status" value="1"/>
</dbReference>
<name>A0ABD3L7I7_EUCGL</name>
<organism evidence="11 12">
    <name type="scientific">Eucalyptus globulus</name>
    <name type="common">Tasmanian blue gum</name>
    <dbReference type="NCBI Taxonomy" id="34317"/>
    <lineage>
        <taxon>Eukaryota</taxon>
        <taxon>Viridiplantae</taxon>
        <taxon>Streptophyta</taxon>
        <taxon>Embryophyta</taxon>
        <taxon>Tracheophyta</taxon>
        <taxon>Spermatophyta</taxon>
        <taxon>Magnoliopsida</taxon>
        <taxon>eudicotyledons</taxon>
        <taxon>Gunneridae</taxon>
        <taxon>Pentapetalae</taxon>
        <taxon>rosids</taxon>
        <taxon>malvids</taxon>
        <taxon>Myrtales</taxon>
        <taxon>Myrtaceae</taxon>
        <taxon>Myrtoideae</taxon>
        <taxon>Eucalypteae</taxon>
        <taxon>Eucalyptus</taxon>
    </lineage>
</organism>
<dbReference type="EMBL" id="JBJKBG010000003">
    <property type="protein sequence ID" value="KAL3744165.1"/>
    <property type="molecule type" value="Genomic_DNA"/>
</dbReference>
<gene>
    <name evidence="11" type="ORF">ACJRO7_013427</name>
</gene>
<dbReference type="Pfam" id="PF02990">
    <property type="entry name" value="EMP70"/>
    <property type="match status" value="1"/>
</dbReference>
<keyword evidence="4" id="KW-0812">Transmembrane</keyword>
<dbReference type="GO" id="GO:0000139">
    <property type="term" value="C:Golgi membrane"/>
    <property type="evidence" value="ECO:0007669"/>
    <property type="project" value="UniProtKB-SubCell"/>
</dbReference>